<dbReference type="AlphaFoldDB" id="A0A382MDX8"/>
<protein>
    <recommendedName>
        <fullName evidence="1">Transglutaminase-like domain-containing protein</fullName>
    </recommendedName>
</protein>
<organism evidence="2">
    <name type="scientific">marine metagenome</name>
    <dbReference type="NCBI Taxonomy" id="408172"/>
    <lineage>
        <taxon>unclassified sequences</taxon>
        <taxon>metagenomes</taxon>
        <taxon>ecological metagenomes</taxon>
    </lineage>
</organism>
<dbReference type="InterPro" id="IPR002931">
    <property type="entry name" value="Transglutaminase-like"/>
</dbReference>
<reference evidence="2" key="1">
    <citation type="submission" date="2018-05" db="EMBL/GenBank/DDBJ databases">
        <authorList>
            <person name="Lanie J.A."/>
            <person name="Ng W.-L."/>
            <person name="Kazmierczak K.M."/>
            <person name="Andrzejewski T.M."/>
            <person name="Davidsen T.M."/>
            <person name="Wayne K.J."/>
            <person name="Tettelin H."/>
            <person name="Glass J.I."/>
            <person name="Rusch D."/>
            <person name="Podicherti R."/>
            <person name="Tsui H.-C.T."/>
            <person name="Winkler M.E."/>
        </authorList>
    </citation>
    <scope>NUCLEOTIDE SEQUENCE</scope>
</reference>
<dbReference type="Pfam" id="PF01841">
    <property type="entry name" value="Transglut_core"/>
    <property type="match status" value="1"/>
</dbReference>
<evidence type="ECO:0000259" key="1">
    <source>
        <dbReference type="Pfam" id="PF01841"/>
    </source>
</evidence>
<name>A0A382MDX8_9ZZZZ</name>
<dbReference type="SUPFAM" id="SSF54001">
    <property type="entry name" value="Cysteine proteinases"/>
    <property type="match status" value="1"/>
</dbReference>
<accession>A0A382MDX8</accession>
<sequence length="168" mass="19167">YTINLSVEGLKASTTLTAGRAWCISKAILLSALCRSVGIPARLGFADVRNHLSTERMRQLMKTDVFLWHGYSSILLEGQWIKATPAFNIELCQRFGLKSLEFDGSGDSLYHSFDLNGKRHMEYLAMRGEYEDVPIAEIDESFRLEYNMTSSWNLADFDQEVKNETRLD</sequence>
<feature type="non-terminal residue" evidence="2">
    <location>
        <position position="1"/>
    </location>
</feature>
<dbReference type="InterPro" id="IPR038765">
    <property type="entry name" value="Papain-like_cys_pep_sf"/>
</dbReference>
<gene>
    <name evidence="2" type="ORF">METZ01_LOCUS299724</name>
</gene>
<evidence type="ECO:0000313" key="2">
    <source>
        <dbReference type="EMBL" id="SVC46870.1"/>
    </source>
</evidence>
<dbReference type="Gene3D" id="3.10.620.30">
    <property type="match status" value="1"/>
</dbReference>
<dbReference type="EMBL" id="UINC01092893">
    <property type="protein sequence ID" value="SVC46870.1"/>
    <property type="molecule type" value="Genomic_DNA"/>
</dbReference>
<proteinExistence type="predicted"/>
<feature type="domain" description="Transglutaminase-like" evidence="1">
    <location>
        <begin position="10"/>
        <end position="85"/>
    </location>
</feature>